<keyword evidence="10" id="KW-1133">Transmembrane helix</keyword>
<evidence type="ECO:0000256" key="1">
    <source>
        <dbReference type="ARBA" id="ARBA00001971"/>
    </source>
</evidence>
<evidence type="ECO:0000256" key="5">
    <source>
        <dbReference type="ARBA" id="ARBA00022723"/>
    </source>
</evidence>
<dbReference type="InterPro" id="IPR050364">
    <property type="entry name" value="Cytochrome_P450_fung"/>
</dbReference>
<comment type="caution">
    <text evidence="11">The sequence shown here is derived from an EMBL/GenBank/DDBJ whole genome shotgun (WGS) entry which is preliminary data.</text>
</comment>
<dbReference type="Gene3D" id="1.10.630.10">
    <property type="entry name" value="Cytochrome P450"/>
    <property type="match status" value="1"/>
</dbReference>
<evidence type="ECO:0000256" key="8">
    <source>
        <dbReference type="ARBA" id="ARBA00023033"/>
    </source>
</evidence>
<feature type="binding site" description="axial binding residue" evidence="9">
    <location>
        <position position="223"/>
    </location>
    <ligand>
        <name>heme</name>
        <dbReference type="ChEBI" id="CHEBI:30413"/>
    </ligand>
    <ligandPart>
        <name>Fe</name>
        <dbReference type="ChEBI" id="CHEBI:18248"/>
    </ligandPart>
</feature>
<protein>
    <recommendedName>
        <fullName evidence="13">Cytochrome P450</fullName>
    </recommendedName>
</protein>
<dbReference type="Pfam" id="PF00067">
    <property type="entry name" value="p450"/>
    <property type="match status" value="1"/>
</dbReference>
<evidence type="ECO:0000256" key="2">
    <source>
        <dbReference type="ARBA" id="ARBA00005179"/>
    </source>
</evidence>
<keyword evidence="7 9" id="KW-0408">Iron</keyword>
<dbReference type="Proteomes" id="UP000559256">
    <property type="component" value="Unassembled WGS sequence"/>
</dbReference>
<dbReference type="AlphaFoldDB" id="A0A8H5CPM8"/>
<dbReference type="PANTHER" id="PTHR46300">
    <property type="entry name" value="P450, PUTATIVE (EUROFUNG)-RELATED-RELATED"/>
    <property type="match status" value="1"/>
</dbReference>
<evidence type="ECO:0000256" key="6">
    <source>
        <dbReference type="ARBA" id="ARBA00023002"/>
    </source>
</evidence>
<dbReference type="GO" id="GO:0005506">
    <property type="term" value="F:iron ion binding"/>
    <property type="evidence" value="ECO:0007669"/>
    <property type="project" value="InterPro"/>
</dbReference>
<dbReference type="PANTHER" id="PTHR46300:SF12">
    <property type="entry name" value="P450, PUTATIVE (EUROFUNG)-RELATED"/>
    <property type="match status" value="1"/>
</dbReference>
<dbReference type="InterPro" id="IPR036396">
    <property type="entry name" value="Cyt_P450_sf"/>
</dbReference>
<keyword evidence="4 9" id="KW-0349">Heme</keyword>
<gene>
    <name evidence="11" type="ORF">D9758_011871</name>
</gene>
<keyword evidence="5 9" id="KW-0479">Metal-binding</keyword>
<dbReference type="SUPFAM" id="SSF48264">
    <property type="entry name" value="Cytochrome P450"/>
    <property type="match status" value="1"/>
</dbReference>
<keyword evidence="8" id="KW-0503">Monooxygenase</keyword>
<evidence type="ECO:0000256" key="9">
    <source>
        <dbReference type="PIRSR" id="PIRSR602401-1"/>
    </source>
</evidence>
<sequence>MASFKCHAKEWCKDVSAMPILTFDFVKDTMAKGAFIPSVASQCLEKLAAEYPNEPDSSCRRPGAEKLLSNVLGTIPFQFFDHEYMVKLALAGADTMVSALGSFIFGLVKNPDAHRKGQLAVDELTGGERVPDFLDVGSLPYVDALLREALRWKPAYPHKSIEDDSYNGHYISGANGWAMLHDKATYGPNPHLLNPGRFLKEDRTLNPNVPFPDPAFRFGRRMCGSREFAVASIWISITCIIAYFDVTKVMDEDGNVIEPSGEYTSGFI</sequence>
<dbReference type="GO" id="GO:0020037">
    <property type="term" value="F:heme binding"/>
    <property type="evidence" value="ECO:0007669"/>
    <property type="project" value="InterPro"/>
</dbReference>
<keyword evidence="6" id="KW-0560">Oxidoreductase</keyword>
<dbReference type="InterPro" id="IPR002401">
    <property type="entry name" value="Cyt_P450_E_grp-I"/>
</dbReference>
<organism evidence="11 12">
    <name type="scientific">Tetrapyrgos nigripes</name>
    <dbReference type="NCBI Taxonomy" id="182062"/>
    <lineage>
        <taxon>Eukaryota</taxon>
        <taxon>Fungi</taxon>
        <taxon>Dikarya</taxon>
        <taxon>Basidiomycota</taxon>
        <taxon>Agaricomycotina</taxon>
        <taxon>Agaricomycetes</taxon>
        <taxon>Agaricomycetidae</taxon>
        <taxon>Agaricales</taxon>
        <taxon>Marasmiineae</taxon>
        <taxon>Marasmiaceae</taxon>
        <taxon>Tetrapyrgos</taxon>
    </lineage>
</organism>
<evidence type="ECO:0000313" key="12">
    <source>
        <dbReference type="Proteomes" id="UP000559256"/>
    </source>
</evidence>
<dbReference type="GO" id="GO:0004497">
    <property type="term" value="F:monooxygenase activity"/>
    <property type="evidence" value="ECO:0007669"/>
    <property type="project" value="UniProtKB-KW"/>
</dbReference>
<comment type="pathway">
    <text evidence="2">Secondary metabolite biosynthesis.</text>
</comment>
<comment type="cofactor">
    <cofactor evidence="1 9">
        <name>heme</name>
        <dbReference type="ChEBI" id="CHEBI:30413"/>
    </cofactor>
</comment>
<evidence type="ECO:0000313" key="11">
    <source>
        <dbReference type="EMBL" id="KAF5345741.1"/>
    </source>
</evidence>
<dbReference type="EMBL" id="JAACJM010000108">
    <property type="protein sequence ID" value="KAF5345741.1"/>
    <property type="molecule type" value="Genomic_DNA"/>
</dbReference>
<name>A0A8H5CPM8_9AGAR</name>
<dbReference type="OrthoDB" id="2789670at2759"/>
<feature type="transmembrane region" description="Helical" evidence="10">
    <location>
        <begin position="227"/>
        <end position="244"/>
    </location>
</feature>
<accession>A0A8H5CPM8</accession>
<evidence type="ECO:0000256" key="7">
    <source>
        <dbReference type="ARBA" id="ARBA00023004"/>
    </source>
</evidence>
<dbReference type="PRINTS" id="PR00463">
    <property type="entry name" value="EP450I"/>
</dbReference>
<comment type="similarity">
    <text evidence="3">Belongs to the cytochrome P450 family.</text>
</comment>
<keyword evidence="10" id="KW-0812">Transmembrane</keyword>
<dbReference type="InterPro" id="IPR001128">
    <property type="entry name" value="Cyt_P450"/>
</dbReference>
<keyword evidence="12" id="KW-1185">Reference proteome</keyword>
<evidence type="ECO:0000256" key="4">
    <source>
        <dbReference type="ARBA" id="ARBA00022617"/>
    </source>
</evidence>
<evidence type="ECO:0008006" key="13">
    <source>
        <dbReference type="Google" id="ProtNLM"/>
    </source>
</evidence>
<proteinExistence type="inferred from homology"/>
<keyword evidence="10" id="KW-0472">Membrane</keyword>
<reference evidence="11 12" key="1">
    <citation type="journal article" date="2020" name="ISME J.">
        <title>Uncovering the hidden diversity of litter-decomposition mechanisms in mushroom-forming fungi.</title>
        <authorList>
            <person name="Floudas D."/>
            <person name="Bentzer J."/>
            <person name="Ahren D."/>
            <person name="Johansson T."/>
            <person name="Persson P."/>
            <person name="Tunlid A."/>
        </authorList>
    </citation>
    <scope>NUCLEOTIDE SEQUENCE [LARGE SCALE GENOMIC DNA]</scope>
    <source>
        <strain evidence="11 12">CBS 291.85</strain>
    </source>
</reference>
<evidence type="ECO:0000256" key="3">
    <source>
        <dbReference type="ARBA" id="ARBA00010617"/>
    </source>
</evidence>
<dbReference type="GO" id="GO:0016705">
    <property type="term" value="F:oxidoreductase activity, acting on paired donors, with incorporation or reduction of molecular oxygen"/>
    <property type="evidence" value="ECO:0007669"/>
    <property type="project" value="InterPro"/>
</dbReference>
<evidence type="ECO:0000256" key="10">
    <source>
        <dbReference type="SAM" id="Phobius"/>
    </source>
</evidence>